<keyword evidence="2" id="KW-0732">Signal</keyword>
<feature type="compositionally biased region" description="Polar residues" evidence="1">
    <location>
        <begin position="517"/>
        <end position="547"/>
    </location>
</feature>
<keyword evidence="4" id="KW-1185">Reference proteome</keyword>
<organism evidence="3 4">
    <name type="scientific">Clonostachys byssicola</name>
    <dbReference type="NCBI Taxonomy" id="160290"/>
    <lineage>
        <taxon>Eukaryota</taxon>
        <taxon>Fungi</taxon>
        <taxon>Dikarya</taxon>
        <taxon>Ascomycota</taxon>
        <taxon>Pezizomycotina</taxon>
        <taxon>Sordariomycetes</taxon>
        <taxon>Hypocreomycetidae</taxon>
        <taxon>Hypocreales</taxon>
        <taxon>Bionectriaceae</taxon>
        <taxon>Clonostachys</taxon>
    </lineage>
</organism>
<evidence type="ECO:0000256" key="1">
    <source>
        <dbReference type="SAM" id="MobiDB-lite"/>
    </source>
</evidence>
<feature type="compositionally biased region" description="Basic residues" evidence="1">
    <location>
        <begin position="378"/>
        <end position="392"/>
    </location>
</feature>
<name>A0A9N9U4E0_9HYPO</name>
<proteinExistence type="predicted"/>
<accession>A0A9N9U4E0</accession>
<feature type="compositionally biased region" description="Basic residues" evidence="1">
    <location>
        <begin position="304"/>
        <end position="352"/>
    </location>
</feature>
<dbReference type="OrthoDB" id="5152644at2759"/>
<feature type="compositionally biased region" description="Basic residues" evidence="1">
    <location>
        <begin position="239"/>
        <end position="276"/>
    </location>
</feature>
<feature type="compositionally biased region" description="Low complexity" evidence="1">
    <location>
        <begin position="498"/>
        <end position="515"/>
    </location>
</feature>
<feature type="signal peptide" evidence="2">
    <location>
        <begin position="1"/>
        <end position="22"/>
    </location>
</feature>
<feature type="compositionally biased region" description="Low complexity" evidence="1">
    <location>
        <begin position="220"/>
        <end position="238"/>
    </location>
</feature>
<dbReference type="Proteomes" id="UP000754883">
    <property type="component" value="Unassembled WGS sequence"/>
</dbReference>
<feature type="chain" id="PRO_5040141553" evidence="2">
    <location>
        <begin position="23"/>
        <end position="585"/>
    </location>
</feature>
<reference evidence="3 4" key="2">
    <citation type="submission" date="2021-10" db="EMBL/GenBank/DDBJ databases">
        <authorList>
            <person name="Piombo E."/>
        </authorList>
    </citation>
    <scope>NUCLEOTIDE SEQUENCE [LARGE SCALE GENOMIC DNA]</scope>
</reference>
<gene>
    <name evidence="3" type="ORF">CBYS24578_00008276</name>
</gene>
<feature type="region of interest" description="Disordered" evidence="1">
    <location>
        <begin position="484"/>
        <end position="585"/>
    </location>
</feature>
<sequence length="585" mass="62340">MGFLKLVPLMTVVLASTGRSWGTTLDSSNLVARVDLRNAVGTEHIVQPRYIEASTTVRAEEGDSTMGNKGHILRGERDQRYNLLQRSPRASKSLRATLRAVSQPKTKITTKPKPKLALKPQPKLGKAVAKPKALNPATNPKHGISKAGLKHKPKAQNTSAKPKPKAHSAAARHKPKASAASAPPKHRNTKASGIQKHKNHHAPSKHKPKVQNFAAKPRPKVQTTATKQKPKAPKTSAPPKHKSMKASRLQKHKNHHDPSKHRAKVQNSAAKHKPKVSKASVPQKHKSAKAFGKNKPKAHEVAAKHRNKAHKIPSKKTTKAAHHRKPKTHKVVAKHKVKAHKAVTARPKHQPGKHSANNGSKSTKQHKTKKVAPAPQRKVSKATKPNQHKKPKAAAGGKGPICRRGPGESCGTQRSASPDRASTSNSEGGVVDLKDVSTVGQVLLTGDSSQNRRTGADMDDISPSTYNYLSRVGDLHANTALQGRLGYKGVPGPGAIVSSNPPSSHSSSSSQSGSPHVNAQTPSSNNNQASSDVKPSTPGASSSKPKQGTTTAGGVKGDGGVKGKTWYDEDSEEDLTRYNSGSSSE</sequence>
<feature type="compositionally biased region" description="Polar residues" evidence="1">
    <location>
        <begin position="410"/>
        <end position="427"/>
    </location>
</feature>
<evidence type="ECO:0000256" key="2">
    <source>
        <dbReference type="SAM" id="SignalP"/>
    </source>
</evidence>
<feature type="region of interest" description="Disordered" evidence="1">
    <location>
        <begin position="100"/>
        <end position="466"/>
    </location>
</feature>
<dbReference type="EMBL" id="CABFNO020001323">
    <property type="protein sequence ID" value="CAG9981286.1"/>
    <property type="molecule type" value="Genomic_DNA"/>
</dbReference>
<feature type="compositionally biased region" description="Basic residues" evidence="1">
    <location>
        <begin position="184"/>
        <end position="209"/>
    </location>
</feature>
<comment type="caution">
    <text evidence="3">The sequence shown here is derived from an EMBL/GenBank/DDBJ whole genome shotgun (WGS) entry which is preliminary data.</text>
</comment>
<evidence type="ECO:0000313" key="4">
    <source>
        <dbReference type="Proteomes" id="UP000754883"/>
    </source>
</evidence>
<feature type="compositionally biased region" description="Low complexity" evidence="1">
    <location>
        <begin position="117"/>
        <end position="126"/>
    </location>
</feature>
<feature type="compositionally biased region" description="Basic residues" evidence="1">
    <location>
        <begin position="283"/>
        <end position="296"/>
    </location>
</feature>
<dbReference type="AlphaFoldDB" id="A0A9N9U4E0"/>
<reference evidence="4" key="1">
    <citation type="submission" date="2019-06" db="EMBL/GenBank/DDBJ databases">
        <authorList>
            <person name="Broberg M."/>
        </authorList>
    </citation>
    <scope>NUCLEOTIDE SEQUENCE [LARGE SCALE GENOMIC DNA]</scope>
</reference>
<evidence type="ECO:0000313" key="3">
    <source>
        <dbReference type="EMBL" id="CAG9981286.1"/>
    </source>
</evidence>
<protein>
    <submittedName>
        <fullName evidence="3">Uncharacterized protein</fullName>
    </submittedName>
</protein>
<feature type="compositionally biased region" description="Basic residues" evidence="1">
    <location>
        <begin position="162"/>
        <end position="176"/>
    </location>
</feature>